<comment type="caution">
    <text evidence="1">The sequence shown here is derived from an EMBL/GenBank/DDBJ whole genome shotgun (WGS) entry which is preliminary data.</text>
</comment>
<organism evidence="1 2">
    <name type="scientific">Candidatus Giovannonibacteria bacterium RIFCSPLOWO2_01_FULL_45_34</name>
    <dbReference type="NCBI Taxonomy" id="1798351"/>
    <lineage>
        <taxon>Bacteria</taxon>
        <taxon>Candidatus Giovannoniibacteriota</taxon>
    </lineage>
</organism>
<reference evidence="1 2" key="1">
    <citation type="journal article" date="2016" name="Nat. Commun.">
        <title>Thousands of microbial genomes shed light on interconnected biogeochemical processes in an aquifer system.</title>
        <authorList>
            <person name="Anantharaman K."/>
            <person name="Brown C.T."/>
            <person name="Hug L.A."/>
            <person name="Sharon I."/>
            <person name="Castelle C.J."/>
            <person name="Probst A.J."/>
            <person name="Thomas B.C."/>
            <person name="Singh A."/>
            <person name="Wilkins M.J."/>
            <person name="Karaoz U."/>
            <person name="Brodie E.L."/>
            <person name="Williams K.H."/>
            <person name="Hubbard S.S."/>
            <person name="Banfield J.F."/>
        </authorList>
    </citation>
    <scope>NUCLEOTIDE SEQUENCE [LARGE SCALE GENOMIC DNA]</scope>
</reference>
<name>A0A1F5WZ00_9BACT</name>
<evidence type="ECO:0000313" key="1">
    <source>
        <dbReference type="EMBL" id="OGF80833.1"/>
    </source>
</evidence>
<accession>A0A1F5WZ00</accession>
<dbReference type="AlphaFoldDB" id="A0A1F5WZ00"/>
<dbReference type="Proteomes" id="UP000178114">
    <property type="component" value="Unassembled WGS sequence"/>
</dbReference>
<dbReference type="STRING" id="1798351.A2930_00455"/>
<sequence>MEFDKRKKSFGEIVSKKEVLKELGHPRTWGPNERKLEFQRHLKYGRKRLDIQGLKGYVAYLKQSFEKPTGSDTGLIGKNENKKILASAKSVITKTLKKCKKRLVRLEKDPLEVAFYISDVARNIDMYQSMGWMNPEKENLEEMRALALESNIKNSKKISDLKEELKKYKTLFTELREKTYQNRK</sequence>
<protein>
    <submittedName>
        <fullName evidence="1">Uncharacterized protein</fullName>
    </submittedName>
</protein>
<gene>
    <name evidence="1" type="ORF">A2930_00455</name>
</gene>
<dbReference type="EMBL" id="MFID01000027">
    <property type="protein sequence ID" value="OGF80833.1"/>
    <property type="molecule type" value="Genomic_DNA"/>
</dbReference>
<proteinExistence type="predicted"/>
<evidence type="ECO:0000313" key="2">
    <source>
        <dbReference type="Proteomes" id="UP000178114"/>
    </source>
</evidence>